<protein>
    <submittedName>
        <fullName evidence="6">2-hydroxyglutaryl-CoA dehydratase</fullName>
    </submittedName>
</protein>
<dbReference type="InterPro" id="IPR002731">
    <property type="entry name" value="ATPase_BadF"/>
</dbReference>
<feature type="domain" description="ATPase BadF/BadG/BcrA/BcrD type" evidence="5">
    <location>
        <begin position="4"/>
        <end position="249"/>
    </location>
</feature>
<dbReference type="EMBL" id="LBBT01000281">
    <property type="protein sequence ID" value="KKY00423.1"/>
    <property type="molecule type" value="Genomic_DNA"/>
</dbReference>
<comment type="cofactor">
    <cofactor evidence="1">
        <name>[4Fe-4S] cluster</name>
        <dbReference type="ChEBI" id="CHEBI:49883"/>
    </cofactor>
</comment>
<dbReference type="GO" id="GO:0046872">
    <property type="term" value="F:metal ion binding"/>
    <property type="evidence" value="ECO:0007669"/>
    <property type="project" value="UniProtKB-KW"/>
</dbReference>
<dbReference type="OrthoDB" id="9778513at2"/>
<dbReference type="SUPFAM" id="SSF53067">
    <property type="entry name" value="Actin-like ATPase domain"/>
    <property type="match status" value="1"/>
</dbReference>
<dbReference type="Proteomes" id="UP000034407">
    <property type="component" value="Unassembled WGS sequence"/>
</dbReference>
<keyword evidence="4" id="KW-0411">Iron-sulfur</keyword>
<evidence type="ECO:0000259" key="5">
    <source>
        <dbReference type="Pfam" id="PF01869"/>
    </source>
</evidence>
<dbReference type="InterPro" id="IPR051805">
    <property type="entry name" value="Dehydratase_Activator_Redct"/>
</dbReference>
<keyword evidence="3" id="KW-0408">Iron</keyword>
<dbReference type="AlphaFoldDB" id="A0A0M3DDR1"/>
<dbReference type="Pfam" id="PF01869">
    <property type="entry name" value="BcrAD_BadFG"/>
    <property type="match status" value="1"/>
</dbReference>
<keyword evidence="2" id="KW-0479">Metal-binding</keyword>
<dbReference type="RefSeq" id="WP_046823843.1">
    <property type="nucleotide sequence ID" value="NZ_JBCLWQ010000002.1"/>
</dbReference>
<comment type="caution">
    <text evidence="6">The sequence shown here is derived from an EMBL/GenBank/DDBJ whole genome shotgun (WGS) entry which is preliminary data.</text>
</comment>
<dbReference type="PANTHER" id="PTHR32329:SF2">
    <property type="entry name" value="BIFUNCTIONAL PROTEIN [INCLUDES 2-HYDROXYACYL-COA DEHYDRATASE (N-TER) AND ITS ACTIVATOR DOMAIN (C_TERM)"/>
    <property type="match status" value="1"/>
</dbReference>
<dbReference type="NCBIfam" id="TIGR00241">
    <property type="entry name" value="CoA_E_activ"/>
    <property type="match status" value="1"/>
</dbReference>
<evidence type="ECO:0000256" key="4">
    <source>
        <dbReference type="ARBA" id="ARBA00023014"/>
    </source>
</evidence>
<dbReference type="InterPro" id="IPR043129">
    <property type="entry name" value="ATPase_NBD"/>
</dbReference>
<evidence type="ECO:0000256" key="1">
    <source>
        <dbReference type="ARBA" id="ARBA00001966"/>
    </source>
</evidence>
<dbReference type="InterPro" id="IPR008275">
    <property type="entry name" value="CoA_E_activase_dom"/>
</dbReference>
<keyword evidence="7" id="KW-1185">Reference proteome</keyword>
<dbReference type="GO" id="GO:0051536">
    <property type="term" value="F:iron-sulfur cluster binding"/>
    <property type="evidence" value="ECO:0007669"/>
    <property type="project" value="UniProtKB-KW"/>
</dbReference>
<evidence type="ECO:0000313" key="7">
    <source>
        <dbReference type="Proteomes" id="UP000034407"/>
    </source>
</evidence>
<name>A0A0M3DDR1_9FIRM</name>
<sequence length="252" mass="27146">MYSIGIDSGSVATKGVLFDGEKILNKIVIPTGWSPKNASLEVYEKLANDIDKDKIKKVIGTGYGRVSMDFVDKKVTEITCHAKGIHFLNNNIRTILDIGGQDSKVINLDNDGNVSNFIMNDKCAAGTGRFLQVTSNLLGSDVESIDKLAKDAIPQDISSMCTVFAESEIISLLAKNISKESIASGILQSIANRSKSMLSRIDILDDIAFTGGVAKSNVLVNMLEENLEKKIFIANDTQIIGALGAAIIGYKK</sequence>
<reference evidence="6 7" key="1">
    <citation type="submission" date="2015-04" db="EMBL/GenBank/DDBJ databases">
        <title>Microcin producing Clostridium sp. JC272T.</title>
        <authorList>
            <person name="Jyothsna T."/>
            <person name="Sasikala C."/>
            <person name="Ramana C."/>
        </authorList>
    </citation>
    <scope>NUCLEOTIDE SEQUENCE [LARGE SCALE GENOMIC DNA]</scope>
    <source>
        <strain evidence="6 7">JC272</strain>
    </source>
</reference>
<evidence type="ECO:0000256" key="3">
    <source>
        <dbReference type="ARBA" id="ARBA00023004"/>
    </source>
</evidence>
<dbReference type="CDD" id="cd24036">
    <property type="entry name" value="ASKHA_NBD_BcrAD_BadFG_HgdC_HadI"/>
    <property type="match status" value="1"/>
</dbReference>
<dbReference type="Gene3D" id="3.30.420.40">
    <property type="match status" value="2"/>
</dbReference>
<gene>
    <name evidence="6" type="ORF">VN21_14205</name>
</gene>
<dbReference type="PANTHER" id="PTHR32329">
    <property type="entry name" value="BIFUNCTIONAL PROTEIN [INCLUDES 2-HYDROXYACYL-COA DEHYDRATASE (N-TER) AND ITS ACTIVATOR DOMAIN (C_TERM)-RELATED"/>
    <property type="match status" value="1"/>
</dbReference>
<organism evidence="6 7">
    <name type="scientific">Paraclostridium benzoelyticum</name>
    <dbReference type="NCBI Taxonomy" id="1629550"/>
    <lineage>
        <taxon>Bacteria</taxon>
        <taxon>Bacillati</taxon>
        <taxon>Bacillota</taxon>
        <taxon>Clostridia</taxon>
        <taxon>Peptostreptococcales</taxon>
        <taxon>Peptostreptococcaceae</taxon>
        <taxon>Paraclostridium</taxon>
    </lineage>
</organism>
<evidence type="ECO:0000256" key="2">
    <source>
        <dbReference type="ARBA" id="ARBA00022723"/>
    </source>
</evidence>
<dbReference type="PATRIC" id="fig|1629550.3.peg.2312"/>
<accession>A0A0M3DDR1</accession>
<evidence type="ECO:0000313" key="6">
    <source>
        <dbReference type="EMBL" id="KKY00423.1"/>
    </source>
</evidence>
<proteinExistence type="predicted"/>